<gene>
    <name evidence="5" type="ORF">Pla133_03730</name>
</gene>
<dbReference type="InterPro" id="IPR001155">
    <property type="entry name" value="OxRdtase_FMN_N"/>
</dbReference>
<dbReference type="PANTHER" id="PTHR43656">
    <property type="entry name" value="BINDING OXIDOREDUCTASE, PUTATIVE (AFU_ORTHOLOGUE AFUA_2G08260)-RELATED"/>
    <property type="match status" value="1"/>
</dbReference>
<dbReference type="KEGG" id="pbap:Pla133_03730"/>
<protein>
    <submittedName>
        <fullName evidence="5">NADH oxidase</fullName>
        <ecNumber evidence="5">1.-.-.-</ecNumber>
    </submittedName>
</protein>
<dbReference type="AlphaFoldDB" id="A0A518BE95"/>
<name>A0A518BE95_9BACT</name>
<organism evidence="5 6">
    <name type="scientific">Engelhardtia mirabilis</name>
    <dbReference type="NCBI Taxonomy" id="2528011"/>
    <lineage>
        <taxon>Bacteria</taxon>
        <taxon>Pseudomonadati</taxon>
        <taxon>Planctomycetota</taxon>
        <taxon>Planctomycetia</taxon>
        <taxon>Planctomycetia incertae sedis</taxon>
        <taxon>Engelhardtia</taxon>
    </lineage>
</organism>
<dbReference type="InterPro" id="IPR013785">
    <property type="entry name" value="Aldolase_TIM"/>
</dbReference>
<sequence>MHTPRVLQPFRFPRTGHSIANRVVLAAMTNKQSHADGSLSDDELAWLAARASFGIVTTCAAHVARDGQGWDGELGVFDDALLPGLTRLAEALNAAGTTSLAQIFHGGVRAPSRLTGLQPWSASAFELDAPNFEPPRPATERDIEGAIAAFASAAVRCAAAGFDGVELHGAHGYLITQFLGTITNTREDEWGGSLERRARFVREILAAVKAAVPDTFLVGVRLSPEVPDMGVTLADSLQVARWLVEDGVDFLHVSNWDSFKPPAAHPDSDRPLTTWFRDAVGPEVPVIATGGVWTPAQADEVLAHGADMIGLARAAIGHARWPLDAATPGWEPQRPPYTADHLRANALGEAFIDYMRRWPDFVRS</sequence>
<dbReference type="SUPFAM" id="SSF51395">
    <property type="entry name" value="FMN-linked oxidoreductases"/>
    <property type="match status" value="1"/>
</dbReference>
<dbReference type="EC" id="1.-.-.-" evidence="5"/>
<dbReference type="PANTHER" id="PTHR43656:SF2">
    <property type="entry name" value="BINDING OXIDOREDUCTASE, PUTATIVE (AFU_ORTHOLOGUE AFUA_2G08260)-RELATED"/>
    <property type="match status" value="1"/>
</dbReference>
<dbReference type="GO" id="GO:0010181">
    <property type="term" value="F:FMN binding"/>
    <property type="evidence" value="ECO:0007669"/>
    <property type="project" value="InterPro"/>
</dbReference>
<evidence type="ECO:0000256" key="1">
    <source>
        <dbReference type="ARBA" id="ARBA00022630"/>
    </source>
</evidence>
<dbReference type="GO" id="GO:0016627">
    <property type="term" value="F:oxidoreductase activity, acting on the CH-CH group of donors"/>
    <property type="evidence" value="ECO:0007669"/>
    <property type="project" value="InterPro"/>
</dbReference>
<dbReference type="PROSITE" id="PS00912">
    <property type="entry name" value="DHODEHASE_2"/>
    <property type="match status" value="1"/>
</dbReference>
<keyword evidence="6" id="KW-1185">Reference proteome</keyword>
<reference evidence="5 6" key="1">
    <citation type="submission" date="2019-02" db="EMBL/GenBank/DDBJ databases">
        <title>Deep-cultivation of Planctomycetes and their phenomic and genomic characterization uncovers novel biology.</title>
        <authorList>
            <person name="Wiegand S."/>
            <person name="Jogler M."/>
            <person name="Boedeker C."/>
            <person name="Pinto D."/>
            <person name="Vollmers J."/>
            <person name="Rivas-Marin E."/>
            <person name="Kohn T."/>
            <person name="Peeters S.H."/>
            <person name="Heuer A."/>
            <person name="Rast P."/>
            <person name="Oberbeckmann S."/>
            <person name="Bunk B."/>
            <person name="Jeske O."/>
            <person name="Meyerdierks A."/>
            <person name="Storesund J.E."/>
            <person name="Kallscheuer N."/>
            <person name="Luecker S."/>
            <person name="Lage O.M."/>
            <person name="Pohl T."/>
            <person name="Merkel B.J."/>
            <person name="Hornburger P."/>
            <person name="Mueller R.-W."/>
            <person name="Bruemmer F."/>
            <person name="Labrenz M."/>
            <person name="Spormann A.M."/>
            <person name="Op den Camp H."/>
            <person name="Overmann J."/>
            <person name="Amann R."/>
            <person name="Jetten M.S.M."/>
            <person name="Mascher T."/>
            <person name="Medema M.H."/>
            <person name="Devos D.P."/>
            <person name="Kaster A.-K."/>
            <person name="Ovreas L."/>
            <person name="Rohde M."/>
            <person name="Galperin M.Y."/>
            <person name="Jogler C."/>
        </authorList>
    </citation>
    <scope>NUCLEOTIDE SEQUENCE [LARGE SCALE GENOMIC DNA]</scope>
    <source>
        <strain evidence="5 6">Pla133</strain>
    </source>
</reference>
<dbReference type="GO" id="GO:0006207">
    <property type="term" value="P:'de novo' pyrimidine nucleobase biosynthetic process"/>
    <property type="evidence" value="ECO:0007669"/>
    <property type="project" value="InterPro"/>
</dbReference>
<evidence type="ECO:0000256" key="3">
    <source>
        <dbReference type="ARBA" id="ARBA00023002"/>
    </source>
</evidence>
<keyword evidence="1" id="KW-0285">Flavoprotein</keyword>
<dbReference type="EMBL" id="CP036287">
    <property type="protein sequence ID" value="QDU65308.1"/>
    <property type="molecule type" value="Genomic_DNA"/>
</dbReference>
<evidence type="ECO:0000313" key="6">
    <source>
        <dbReference type="Proteomes" id="UP000316921"/>
    </source>
</evidence>
<accession>A0A518BE95</accession>
<dbReference type="Gene3D" id="3.20.20.70">
    <property type="entry name" value="Aldolase class I"/>
    <property type="match status" value="1"/>
</dbReference>
<evidence type="ECO:0000259" key="4">
    <source>
        <dbReference type="Pfam" id="PF00724"/>
    </source>
</evidence>
<dbReference type="CDD" id="cd02803">
    <property type="entry name" value="OYE_like_FMN_family"/>
    <property type="match status" value="1"/>
</dbReference>
<dbReference type="Proteomes" id="UP000316921">
    <property type="component" value="Chromosome"/>
</dbReference>
<keyword evidence="3 5" id="KW-0560">Oxidoreductase</keyword>
<feature type="domain" description="NADH:flavin oxidoreductase/NADH oxidase N-terminal" evidence="4">
    <location>
        <begin position="17"/>
        <end position="322"/>
    </location>
</feature>
<evidence type="ECO:0000256" key="2">
    <source>
        <dbReference type="ARBA" id="ARBA00022643"/>
    </source>
</evidence>
<dbReference type="Pfam" id="PF00724">
    <property type="entry name" value="Oxidored_FMN"/>
    <property type="match status" value="1"/>
</dbReference>
<evidence type="ECO:0000313" key="5">
    <source>
        <dbReference type="EMBL" id="QDU65308.1"/>
    </source>
</evidence>
<keyword evidence="2" id="KW-0288">FMN</keyword>
<dbReference type="InterPro" id="IPR001295">
    <property type="entry name" value="Dihydroorotate_DH_CS"/>
</dbReference>
<dbReference type="InterPro" id="IPR051799">
    <property type="entry name" value="NADH_flavin_oxidoreductase"/>
</dbReference>
<dbReference type="RefSeq" id="WP_145061788.1">
    <property type="nucleotide sequence ID" value="NZ_CP036287.1"/>
</dbReference>
<proteinExistence type="predicted"/>